<organism evidence="2 3">
    <name type="scientific">Nocardioides phosphati</name>
    <dbReference type="NCBI Taxonomy" id="1867775"/>
    <lineage>
        <taxon>Bacteria</taxon>
        <taxon>Bacillati</taxon>
        <taxon>Actinomycetota</taxon>
        <taxon>Actinomycetes</taxon>
        <taxon>Propionibacteriales</taxon>
        <taxon>Nocardioidaceae</taxon>
        <taxon>Nocardioides</taxon>
    </lineage>
</organism>
<feature type="domain" description="HTH cro/C1-type" evidence="1">
    <location>
        <begin position="14"/>
        <end position="68"/>
    </location>
</feature>
<evidence type="ECO:0000313" key="2">
    <source>
        <dbReference type="EMBL" id="GGO92575.1"/>
    </source>
</evidence>
<name>A0ABQ2NF26_9ACTN</name>
<dbReference type="Gene3D" id="1.10.260.40">
    <property type="entry name" value="lambda repressor-like DNA-binding domains"/>
    <property type="match status" value="1"/>
</dbReference>
<dbReference type="EMBL" id="BMNI01000009">
    <property type="protein sequence ID" value="GGO92575.1"/>
    <property type="molecule type" value="Genomic_DNA"/>
</dbReference>
<dbReference type="CDD" id="cd00093">
    <property type="entry name" value="HTH_XRE"/>
    <property type="match status" value="1"/>
</dbReference>
<keyword evidence="3" id="KW-1185">Reference proteome</keyword>
<dbReference type="RefSeq" id="WP_188784771.1">
    <property type="nucleotide sequence ID" value="NZ_BMNI01000009.1"/>
</dbReference>
<evidence type="ECO:0000259" key="1">
    <source>
        <dbReference type="PROSITE" id="PS50943"/>
    </source>
</evidence>
<dbReference type="Proteomes" id="UP000655410">
    <property type="component" value="Unassembled WGS sequence"/>
</dbReference>
<dbReference type="PROSITE" id="PS50943">
    <property type="entry name" value="HTH_CROC1"/>
    <property type="match status" value="1"/>
</dbReference>
<gene>
    <name evidence="2" type="ORF">GCM10011584_29270</name>
</gene>
<reference evidence="3" key="1">
    <citation type="journal article" date="2019" name="Int. J. Syst. Evol. Microbiol.">
        <title>The Global Catalogue of Microorganisms (GCM) 10K type strain sequencing project: providing services to taxonomists for standard genome sequencing and annotation.</title>
        <authorList>
            <consortium name="The Broad Institute Genomics Platform"/>
            <consortium name="The Broad Institute Genome Sequencing Center for Infectious Disease"/>
            <person name="Wu L."/>
            <person name="Ma J."/>
        </authorList>
    </citation>
    <scope>NUCLEOTIDE SEQUENCE [LARGE SCALE GENOMIC DNA]</scope>
    <source>
        <strain evidence="3">CGMCC 4.7371</strain>
    </source>
</reference>
<proteinExistence type="predicted"/>
<sequence length="79" mass="8415">MEEPSSREAVAAEVRAAMARQQMTQVALAGKVDMSRVALADRLSARRPFAVDELYRIADALNVSVWSLVPAVAVSDGAA</sequence>
<evidence type="ECO:0000313" key="3">
    <source>
        <dbReference type="Proteomes" id="UP000655410"/>
    </source>
</evidence>
<comment type="caution">
    <text evidence="2">The sequence shown here is derived from an EMBL/GenBank/DDBJ whole genome shotgun (WGS) entry which is preliminary data.</text>
</comment>
<protein>
    <recommendedName>
        <fullName evidence="1">HTH cro/C1-type domain-containing protein</fullName>
    </recommendedName>
</protein>
<dbReference type="InterPro" id="IPR001387">
    <property type="entry name" value="Cro/C1-type_HTH"/>
</dbReference>
<dbReference type="InterPro" id="IPR010982">
    <property type="entry name" value="Lambda_DNA-bd_dom_sf"/>
</dbReference>
<dbReference type="SUPFAM" id="SSF47413">
    <property type="entry name" value="lambda repressor-like DNA-binding domains"/>
    <property type="match status" value="1"/>
</dbReference>
<accession>A0ABQ2NF26</accession>
<dbReference type="SMART" id="SM00530">
    <property type="entry name" value="HTH_XRE"/>
    <property type="match status" value="1"/>
</dbReference>
<dbReference type="Pfam" id="PF01381">
    <property type="entry name" value="HTH_3"/>
    <property type="match status" value="1"/>
</dbReference>